<keyword evidence="3" id="KW-1185">Reference proteome</keyword>
<protein>
    <recommendedName>
        <fullName evidence="4">Membrane protein 6-pyruvoyl-tetrahydropterin synthase-related domain-containing protein</fullName>
    </recommendedName>
</protein>
<keyword evidence="1" id="KW-0812">Transmembrane</keyword>
<dbReference type="EMBL" id="JBHSPH010000003">
    <property type="protein sequence ID" value="MFC5862879.1"/>
    <property type="molecule type" value="Genomic_DNA"/>
</dbReference>
<feature type="transmembrane region" description="Helical" evidence="1">
    <location>
        <begin position="373"/>
        <end position="391"/>
    </location>
</feature>
<feature type="transmembrane region" description="Helical" evidence="1">
    <location>
        <begin position="573"/>
        <end position="593"/>
    </location>
</feature>
<feature type="transmembrane region" description="Helical" evidence="1">
    <location>
        <begin position="138"/>
        <end position="159"/>
    </location>
</feature>
<dbReference type="Proteomes" id="UP001596091">
    <property type="component" value="Unassembled WGS sequence"/>
</dbReference>
<keyword evidence="1" id="KW-0472">Membrane</keyword>
<feature type="transmembrane region" description="Helical" evidence="1">
    <location>
        <begin position="336"/>
        <end position="353"/>
    </location>
</feature>
<gene>
    <name evidence="2" type="ORF">ACFPT7_11295</name>
</gene>
<feature type="transmembrane region" description="Helical" evidence="1">
    <location>
        <begin position="302"/>
        <end position="324"/>
    </location>
</feature>
<dbReference type="RefSeq" id="WP_263338970.1">
    <property type="nucleotide sequence ID" value="NZ_JAGSYH010000005.1"/>
</dbReference>
<sequence>MAATGGSNQNGAFARVWRGLKWGDGALWIPLAALFVAGSVRVLRGVSCGHDFEFHLISWMETKRAWSQGVLYPHWAQTPNWDAGEPRFVFYPPLTWMLGALLGYLLPWTILPSALVFLILTATGFAVRAMLRGLASSWVSGGKATLAGVIAAATPYGLFTAYERTAFSELAAAVAIPLVLLFAWKEPDRSAGVRGFDRWILWLALVIAATWLTNAPSGVMACYLLMYAVSGAALLRREWWPMIRAAIALPVGLGLAACYLVPAAVEQKWIDIGRAVDVGMRVQDSWLFARHASPDLSYHDQVLRTASVLVVLTVVLACAGFVTAWRSGKLPRDGRAIWIPLAALIPVILLLQFPVSAPLWSWLPKLAFLQFPWRWLMVLNLSFAIFLAISTPWKSLRWRLGSAAGWAVVLVLFTALGTLFFYQYCDNEDDVGNQKAVFQANSGVDGTDEYAALDSDNSLISSDLPDACLVTDATKKLGESQNGSEPDWYPEQGSCDQTFTAQLWQNEHKIFQINADHAGFVVLRLSRYPAWRIMVNGKPAENAPEREDGLIAVPVSEGDSTLDVRWHNLADDLWGDEISAAAVVVLAGMWFAIRRRRSMVNL</sequence>
<evidence type="ECO:0000313" key="2">
    <source>
        <dbReference type="EMBL" id="MFC5862879.1"/>
    </source>
</evidence>
<evidence type="ECO:0008006" key="4">
    <source>
        <dbReference type="Google" id="ProtNLM"/>
    </source>
</evidence>
<evidence type="ECO:0000256" key="1">
    <source>
        <dbReference type="SAM" id="Phobius"/>
    </source>
</evidence>
<organism evidence="2 3">
    <name type="scientific">Acidicapsa dinghuensis</name>
    <dbReference type="NCBI Taxonomy" id="2218256"/>
    <lineage>
        <taxon>Bacteria</taxon>
        <taxon>Pseudomonadati</taxon>
        <taxon>Acidobacteriota</taxon>
        <taxon>Terriglobia</taxon>
        <taxon>Terriglobales</taxon>
        <taxon>Acidobacteriaceae</taxon>
        <taxon>Acidicapsa</taxon>
    </lineage>
</organism>
<comment type="caution">
    <text evidence="2">The sequence shown here is derived from an EMBL/GenBank/DDBJ whole genome shotgun (WGS) entry which is preliminary data.</text>
</comment>
<name>A0ABW1EEX1_9BACT</name>
<feature type="transmembrane region" description="Helical" evidence="1">
    <location>
        <begin position="403"/>
        <end position="424"/>
    </location>
</feature>
<keyword evidence="1" id="KW-1133">Transmembrane helix</keyword>
<feature type="transmembrane region" description="Helical" evidence="1">
    <location>
        <begin position="247"/>
        <end position="265"/>
    </location>
</feature>
<evidence type="ECO:0000313" key="3">
    <source>
        <dbReference type="Proteomes" id="UP001596091"/>
    </source>
</evidence>
<reference evidence="3" key="1">
    <citation type="journal article" date="2019" name="Int. J. Syst. Evol. Microbiol.">
        <title>The Global Catalogue of Microorganisms (GCM) 10K type strain sequencing project: providing services to taxonomists for standard genome sequencing and annotation.</title>
        <authorList>
            <consortium name="The Broad Institute Genomics Platform"/>
            <consortium name="The Broad Institute Genome Sequencing Center for Infectious Disease"/>
            <person name="Wu L."/>
            <person name="Ma J."/>
        </authorList>
    </citation>
    <scope>NUCLEOTIDE SEQUENCE [LARGE SCALE GENOMIC DNA]</scope>
    <source>
        <strain evidence="3">JCM 4087</strain>
    </source>
</reference>
<proteinExistence type="predicted"/>
<accession>A0ABW1EEX1</accession>
<feature type="transmembrane region" description="Helical" evidence="1">
    <location>
        <begin position="196"/>
        <end position="212"/>
    </location>
</feature>
<feature type="transmembrane region" description="Helical" evidence="1">
    <location>
        <begin position="165"/>
        <end position="184"/>
    </location>
</feature>